<accession>A0A3E1EWX9</accession>
<dbReference type="GO" id="GO:0052689">
    <property type="term" value="F:carboxylic ester hydrolase activity"/>
    <property type="evidence" value="ECO:0007669"/>
    <property type="project" value="TreeGrafter"/>
</dbReference>
<reference evidence="2 3" key="1">
    <citation type="submission" date="2018-08" db="EMBL/GenBank/DDBJ databases">
        <title>The draft genome squence of Brumimicrobium sp. N62.</title>
        <authorList>
            <person name="Du Z.-J."/>
            <person name="Luo H.-R."/>
        </authorList>
    </citation>
    <scope>NUCLEOTIDE SEQUENCE [LARGE SCALE GENOMIC DNA]</scope>
    <source>
        <strain evidence="2 3">N62</strain>
    </source>
</reference>
<dbReference type="SUPFAM" id="SSF53474">
    <property type="entry name" value="alpha/beta-Hydrolases"/>
    <property type="match status" value="1"/>
</dbReference>
<dbReference type="Gene3D" id="3.40.50.1820">
    <property type="entry name" value="alpha/beta hydrolase"/>
    <property type="match status" value="1"/>
</dbReference>
<gene>
    <name evidence="2" type="ORF">DXU93_10680</name>
</gene>
<dbReference type="Proteomes" id="UP000257127">
    <property type="component" value="Unassembled WGS sequence"/>
</dbReference>
<evidence type="ECO:0000313" key="2">
    <source>
        <dbReference type="EMBL" id="RFC54065.1"/>
    </source>
</evidence>
<sequence length="266" mass="29520">MVIIIPGSGPTDRDGNSVLVQTNNYKLLAEGLLKEGISSLRYDKLMVGKSEATIEEKDLKFEDNVTIVNAWIDYLNAKKFENIILIGHSEGSLIGMLAAQTGKVNKYISIAGTGRTIDKVLIEQLNDQTPSIISEVREIFKKLKKGKKATNVSPELAGLFRPSVQPYLISWLKFDPKEEIGKVRIPTLIVHGSTDIQVTEEDAHLQYGGSKSAELVIIDGMNHIFKEAPMNKEKNTETYYKPGLPLHPELLPTLVTFIKKSEASKD</sequence>
<keyword evidence="3" id="KW-1185">Reference proteome</keyword>
<dbReference type="InterPro" id="IPR053145">
    <property type="entry name" value="AB_hydrolase_Est10"/>
</dbReference>
<evidence type="ECO:0000259" key="1">
    <source>
        <dbReference type="Pfam" id="PF00561"/>
    </source>
</evidence>
<dbReference type="PANTHER" id="PTHR43265">
    <property type="entry name" value="ESTERASE ESTD"/>
    <property type="match status" value="1"/>
</dbReference>
<dbReference type="InterPro" id="IPR000073">
    <property type="entry name" value="AB_hydrolase_1"/>
</dbReference>
<proteinExistence type="predicted"/>
<dbReference type="InterPro" id="IPR029058">
    <property type="entry name" value="AB_hydrolase_fold"/>
</dbReference>
<dbReference type="OrthoDB" id="9809549at2"/>
<organism evidence="2 3">
    <name type="scientific">Brumimicrobium aurantiacum</name>
    <dbReference type="NCBI Taxonomy" id="1737063"/>
    <lineage>
        <taxon>Bacteria</taxon>
        <taxon>Pseudomonadati</taxon>
        <taxon>Bacteroidota</taxon>
        <taxon>Flavobacteriia</taxon>
        <taxon>Flavobacteriales</taxon>
        <taxon>Crocinitomicaceae</taxon>
        <taxon>Brumimicrobium</taxon>
    </lineage>
</organism>
<protein>
    <submittedName>
        <fullName evidence="2">Alpha/beta hydrolase</fullName>
    </submittedName>
</protein>
<dbReference type="EMBL" id="QURB01000006">
    <property type="protein sequence ID" value="RFC54065.1"/>
    <property type="molecule type" value="Genomic_DNA"/>
</dbReference>
<dbReference type="AlphaFoldDB" id="A0A3E1EWX9"/>
<name>A0A3E1EWX9_9FLAO</name>
<dbReference type="PANTHER" id="PTHR43265:SF1">
    <property type="entry name" value="ESTERASE ESTD"/>
    <property type="match status" value="1"/>
</dbReference>
<comment type="caution">
    <text evidence="2">The sequence shown here is derived from an EMBL/GenBank/DDBJ whole genome shotgun (WGS) entry which is preliminary data.</text>
</comment>
<feature type="domain" description="AB hydrolase-1" evidence="1">
    <location>
        <begin position="24"/>
        <end position="112"/>
    </location>
</feature>
<keyword evidence="2" id="KW-0378">Hydrolase</keyword>
<evidence type="ECO:0000313" key="3">
    <source>
        <dbReference type="Proteomes" id="UP000257127"/>
    </source>
</evidence>
<dbReference type="Pfam" id="PF00561">
    <property type="entry name" value="Abhydrolase_1"/>
    <property type="match status" value="1"/>
</dbReference>